<dbReference type="OrthoDB" id="120660at2"/>
<sequence length="180" mass="19314">MSAAASDEGRAAARPGLTYPEVGATRAGPLPAGYRHLHVRHRLGPGDVGAVGRALLTWRVHAAARVLVDADAPVADVGVDVRTRLGVGPLRLVVPCRVVWAETGERVVGFGYGSLPGHPFVGEESFRVERDDDGVLWFVVDAFSRPAWAWLVPLAWVVPVVQHAYLRLLAHGARRLARAG</sequence>
<evidence type="ECO:0000313" key="2">
    <source>
        <dbReference type="EMBL" id="KGM02692.1"/>
    </source>
</evidence>
<dbReference type="EMBL" id="AXNT01000038">
    <property type="protein sequence ID" value="KGM02692.1"/>
    <property type="molecule type" value="Genomic_DNA"/>
</dbReference>
<dbReference type="PIRSF" id="PIRSF010260">
    <property type="entry name" value="UCP010260"/>
    <property type="match status" value="1"/>
</dbReference>
<evidence type="ECO:0000313" key="3">
    <source>
        <dbReference type="Proteomes" id="UP000029833"/>
    </source>
</evidence>
<dbReference type="Pfam" id="PF09348">
    <property type="entry name" value="DUF1990"/>
    <property type="match status" value="1"/>
</dbReference>
<gene>
    <name evidence="2" type="ORF">Q760_11750</name>
</gene>
<name>A0A0A0B956_9CELL</name>
<dbReference type="PANTHER" id="PTHR34202">
    <property type="entry name" value="UPF0548 PROTEIN"/>
    <property type="match status" value="1"/>
</dbReference>
<protein>
    <recommendedName>
        <fullName evidence="1">DUF1990 domain-containing protein</fullName>
    </recommendedName>
</protein>
<evidence type="ECO:0000259" key="1">
    <source>
        <dbReference type="Pfam" id="PF09348"/>
    </source>
</evidence>
<feature type="domain" description="DUF1990" evidence="1">
    <location>
        <begin position="18"/>
        <end position="168"/>
    </location>
</feature>
<dbReference type="InterPro" id="IPR014457">
    <property type="entry name" value="UCP010260"/>
</dbReference>
<accession>A0A0A0B956</accession>
<dbReference type="STRING" id="1408250.Q760_11750"/>
<organism evidence="2 3">
    <name type="scientific">Cellulomonas cellasea DSM 20118</name>
    <dbReference type="NCBI Taxonomy" id="1408250"/>
    <lineage>
        <taxon>Bacteria</taxon>
        <taxon>Bacillati</taxon>
        <taxon>Actinomycetota</taxon>
        <taxon>Actinomycetes</taxon>
        <taxon>Micrococcales</taxon>
        <taxon>Cellulomonadaceae</taxon>
        <taxon>Cellulomonas</taxon>
    </lineage>
</organism>
<dbReference type="PANTHER" id="PTHR34202:SF1">
    <property type="entry name" value="UPF0548 PROTEIN"/>
    <property type="match status" value="1"/>
</dbReference>
<comment type="caution">
    <text evidence="2">The sequence shown here is derived from an EMBL/GenBank/DDBJ whole genome shotgun (WGS) entry which is preliminary data.</text>
</comment>
<dbReference type="Proteomes" id="UP000029833">
    <property type="component" value="Unassembled WGS sequence"/>
</dbReference>
<proteinExistence type="predicted"/>
<dbReference type="AlphaFoldDB" id="A0A0A0B956"/>
<keyword evidence="3" id="KW-1185">Reference proteome</keyword>
<reference evidence="2 3" key="1">
    <citation type="submission" date="2013-10" db="EMBL/GenBank/DDBJ databases">
        <authorList>
            <person name="Wang G."/>
            <person name="Zhuang W."/>
        </authorList>
    </citation>
    <scope>NUCLEOTIDE SEQUENCE [LARGE SCALE GENOMIC DNA]</scope>
    <source>
        <strain evidence="2 3">DSM 20118</strain>
    </source>
</reference>
<dbReference type="RefSeq" id="WP_034627966.1">
    <property type="nucleotide sequence ID" value="NZ_AXNT01000038.1"/>
</dbReference>
<dbReference type="InterPro" id="IPR018960">
    <property type="entry name" value="DUF1990"/>
</dbReference>